<dbReference type="InterPro" id="IPR005863">
    <property type="entry name" value="UDP-N-AcMur_synth"/>
</dbReference>
<dbReference type="EMBL" id="FPLJ01000052">
    <property type="protein sequence ID" value="SGY92128.1"/>
    <property type="molecule type" value="Genomic_DNA"/>
</dbReference>
<sequence>MISLALSAIATQLNAKYQGDDVVITHVSTDTRTIKVGDLFVALSGDNFDANSFVAKAAEQGAIAAIVTKKQAVDIPQIQVKDSRVALGLLGKMVREHVNPKVAALTGSNGKTTTKEMLAAILKQVAPTLATAGNFNNDIGVPLTLLRLQQEDQFAVMELGANHKKEIAYTTGLVLPDVVLINNVDAAHLEGFGDLQGIALAKSEILSGVKEQGMAVLNRDDKFYQYWLRKVDSQRHVNFSVVDESADYFAANIEFADSGNPTFRLCTPDSDCSINLGVAGRHNVANALAAAAMASCFGIDIKTIKLGLESMVNVQGRLKISQLTPRIRIIDDSYNANIASVKAAIDVLTHFKSTNVLVMGDMGELGVSTADMHQQVGHYAQQQQVDHVYTCGAVSREAALTAGVIGRAFLAQPALVDALADLITTAPKEQVFTLLFKGSRSAKMEQAISLLTTKLSENTAMLIENTILVKNTVKEIKC</sequence>
<dbReference type="HAMAP" id="MF_02019">
    <property type="entry name" value="MurF"/>
    <property type="match status" value="1"/>
</dbReference>
<comment type="function">
    <text evidence="10 11">Involved in cell wall formation. Catalyzes the final step in the synthesis of UDP-N-acetylmuramoyl-pentapeptide, the precursor of murein.</text>
</comment>
<dbReference type="RefSeq" id="WP_075472261.1">
    <property type="nucleotide sequence ID" value="NZ_CAWQZC010000139.1"/>
</dbReference>
<evidence type="ECO:0000259" key="13">
    <source>
        <dbReference type="Pfam" id="PF08245"/>
    </source>
</evidence>
<dbReference type="Proteomes" id="UP000182660">
    <property type="component" value="Unassembled WGS sequence"/>
</dbReference>
<dbReference type="InterPro" id="IPR036615">
    <property type="entry name" value="Mur_ligase_C_dom_sf"/>
</dbReference>
<comment type="pathway">
    <text evidence="10 11">Cell wall biogenesis; peptidoglycan biosynthesis.</text>
</comment>
<comment type="subcellular location">
    <subcellularLocation>
        <location evidence="10 11">Cytoplasm</location>
    </subcellularLocation>
</comment>
<dbReference type="NCBIfam" id="TIGR01143">
    <property type="entry name" value="murF"/>
    <property type="match status" value="1"/>
</dbReference>
<reference evidence="14 15" key="1">
    <citation type="submission" date="2016-11" db="EMBL/GenBank/DDBJ databases">
        <authorList>
            <person name="Klemetsen T."/>
        </authorList>
    </citation>
    <scope>NUCLEOTIDE SEQUENCE [LARGE SCALE GENOMIC DNA]</scope>
    <source>
        <strain evidence="14">MT 2528</strain>
    </source>
</reference>
<comment type="catalytic activity">
    <reaction evidence="10 11">
        <text>D-alanyl-D-alanine + UDP-N-acetyl-alpha-D-muramoyl-L-alanyl-gamma-D-glutamyl-meso-2,6-diaminopimelate + ATP = UDP-N-acetyl-alpha-D-muramoyl-L-alanyl-gamma-D-glutamyl-meso-2,6-diaminopimeloyl-D-alanyl-D-alanine + ADP + phosphate + H(+)</text>
        <dbReference type="Rhea" id="RHEA:28374"/>
        <dbReference type="ChEBI" id="CHEBI:15378"/>
        <dbReference type="ChEBI" id="CHEBI:30616"/>
        <dbReference type="ChEBI" id="CHEBI:43474"/>
        <dbReference type="ChEBI" id="CHEBI:57822"/>
        <dbReference type="ChEBI" id="CHEBI:61386"/>
        <dbReference type="ChEBI" id="CHEBI:83905"/>
        <dbReference type="ChEBI" id="CHEBI:456216"/>
        <dbReference type="EC" id="6.3.2.10"/>
    </reaction>
</comment>
<evidence type="ECO:0000313" key="15">
    <source>
        <dbReference type="Proteomes" id="UP000182660"/>
    </source>
</evidence>
<dbReference type="Gene3D" id="3.40.1390.10">
    <property type="entry name" value="MurE/MurF, N-terminal domain"/>
    <property type="match status" value="1"/>
</dbReference>
<dbReference type="InterPro" id="IPR051046">
    <property type="entry name" value="MurCDEF_CellWall_CoF430Synth"/>
</dbReference>
<accession>A0ABY1HGI9</accession>
<evidence type="ECO:0000256" key="9">
    <source>
        <dbReference type="ARBA" id="ARBA00023316"/>
    </source>
</evidence>
<evidence type="ECO:0000256" key="10">
    <source>
        <dbReference type="HAMAP-Rule" id="MF_02019"/>
    </source>
</evidence>
<evidence type="ECO:0000256" key="4">
    <source>
        <dbReference type="ARBA" id="ARBA00022741"/>
    </source>
</evidence>
<dbReference type="Gene3D" id="3.40.1190.10">
    <property type="entry name" value="Mur-like, catalytic domain"/>
    <property type="match status" value="1"/>
</dbReference>
<keyword evidence="15" id="KW-1185">Reference proteome</keyword>
<dbReference type="SUPFAM" id="SSF63418">
    <property type="entry name" value="MurE/MurF N-terminal domain"/>
    <property type="match status" value="1"/>
</dbReference>
<keyword evidence="3 10" id="KW-0132">Cell division</keyword>
<keyword evidence="9 10" id="KW-0961">Cell wall biogenesis/degradation</keyword>
<dbReference type="GeneID" id="61296175"/>
<gene>
    <name evidence="10" type="primary">murF</name>
    <name evidence="14" type="ORF">MT2528_2318</name>
</gene>
<comment type="similarity">
    <text evidence="10">Belongs to the MurCDEF family. MurF subfamily.</text>
</comment>
<evidence type="ECO:0000256" key="11">
    <source>
        <dbReference type="RuleBase" id="RU004136"/>
    </source>
</evidence>
<dbReference type="PANTHER" id="PTHR43024">
    <property type="entry name" value="UDP-N-ACETYLMURAMOYL-TRIPEPTIDE--D-ALANYL-D-ALANINE LIGASE"/>
    <property type="match status" value="1"/>
</dbReference>
<evidence type="ECO:0000256" key="1">
    <source>
        <dbReference type="ARBA" id="ARBA00022490"/>
    </source>
</evidence>
<evidence type="ECO:0000259" key="12">
    <source>
        <dbReference type="Pfam" id="PF02875"/>
    </source>
</evidence>
<evidence type="ECO:0000256" key="6">
    <source>
        <dbReference type="ARBA" id="ARBA00022960"/>
    </source>
</evidence>
<evidence type="ECO:0000256" key="5">
    <source>
        <dbReference type="ARBA" id="ARBA00022840"/>
    </source>
</evidence>
<keyword evidence="1 10" id="KW-0963">Cytoplasm</keyword>
<keyword evidence="4 10" id="KW-0547">Nucleotide-binding</keyword>
<protein>
    <recommendedName>
        <fullName evidence="10 11">UDP-N-acetylmuramoyl-tripeptide--D-alanyl-D-alanine ligase</fullName>
        <ecNumber evidence="10 11">6.3.2.10</ecNumber>
    </recommendedName>
    <alternativeName>
        <fullName evidence="10">D-alanyl-D-alanine-adding enzyme</fullName>
    </alternativeName>
</protein>
<evidence type="ECO:0000256" key="7">
    <source>
        <dbReference type="ARBA" id="ARBA00022984"/>
    </source>
</evidence>
<comment type="caution">
    <text evidence="14">The sequence shown here is derived from an EMBL/GenBank/DDBJ whole genome shotgun (WGS) entry which is preliminary data.</text>
</comment>
<evidence type="ECO:0000256" key="3">
    <source>
        <dbReference type="ARBA" id="ARBA00022618"/>
    </source>
</evidence>
<dbReference type="EC" id="6.3.2.10" evidence="10 11"/>
<keyword evidence="6 10" id="KW-0133">Cell shape</keyword>
<dbReference type="Gene3D" id="3.90.190.20">
    <property type="entry name" value="Mur ligase, C-terminal domain"/>
    <property type="match status" value="1"/>
</dbReference>
<name>A0ABY1HGI9_9GAMM</name>
<feature type="binding site" evidence="10">
    <location>
        <begin position="107"/>
        <end position="113"/>
    </location>
    <ligand>
        <name>ATP</name>
        <dbReference type="ChEBI" id="CHEBI:30616"/>
    </ligand>
</feature>
<organism evidence="14 15">
    <name type="scientific">Moritella viscosa</name>
    <dbReference type="NCBI Taxonomy" id="80854"/>
    <lineage>
        <taxon>Bacteria</taxon>
        <taxon>Pseudomonadati</taxon>
        <taxon>Pseudomonadota</taxon>
        <taxon>Gammaproteobacteria</taxon>
        <taxon>Alteromonadales</taxon>
        <taxon>Moritellaceae</taxon>
        <taxon>Moritella</taxon>
    </lineage>
</organism>
<feature type="domain" description="Mur ligase central" evidence="13">
    <location>
        <begin position="106"/>
        <end position="294"/>
    </location>
</feature>
<dbReference type="PANTHER" id="PTHR43024:SF1">
    <property type="entry name" value="UDP-N-ACETYLMURAMOYL-TRIPEPTIDE--D-ALANYL-D-ALANINE LIGASE"/>
    <property type="match status" value="1"/>
</dbReference>
<feature type="domain" description="Mur ligase C-terminal" evidence="12">
    <location>
        <begin position="316"/>
        <end position="425"/>
    </location>
</feature>
<keyword evidence="2 10" id="KW-0436">Ligase</keyword>
<evidence type="ECO:0000313" key="14">
    <source>
        <dbReference type="EMBL" id="SGY92128.1"/>
    </source>
</evidence>
<dbReference type="GO" id="GO:0016874">
    <property type="term" value="F:ligase activity"/>
    <property type="evidence" value="ECO:0007669"/>
    <property type="project" value="UniProtKB-KW"/>
</dbReference>
<dbReference type="Pfam" id="PF02875">
    <property type="entry name" value="Mur_ligase_C"/>
    <property type="match status" value="1"/>
</dbReference>
<dbReference type="InterPro" id="IPR035911">
    <property type="entry name" value="MurE/MurF_N"/>
</dbReference>
<dbReference type="SUPFAM" id="SSF53623">
    <property type="entry name" value="MurD-like peptide ligases, catalytic domain"/>
    <property type="match status" value="1"/>
</dbReference>
<evidence type="ECO:0000256" key="8">
    <source>
        <dbReference type="ARBA" id="ARBA00023306"/>
    </source>
</evidence>
<dbReference type="InterPro" id="IPR013221">
    <property type="entry name" value="Mur_ligase_cen"/>
</dbReference>
<dbReference type="InterPro" id="IPR004101">
    <property type="entry name" value="Mur_ligase_C"/>
</dbReference>
<keyword evidence="8 10" id="KW-0131">Cell cycle</keyword>
<dbReference type="InterPro" id="IPR036565">
    <property type="entry name" value="Mur-like_cat_sf"/>
</dbReference>
<dbReference type="Pfam" id="PF08245">
    <property type="entry name" value="Mur_ligase_M"/>
    <property type="match status" value="1"/>
</dbReference>
<proteinExistence type="inferred from homology"/>
<dbReference type="SUPFAM" id="SSF53244">
    <property type="entry name" value="MurD-like peptide ligases, peptide-binding domain"/>
    <property type="match status" value="1"/>
</dbReference>
<keyword evidence="7 10" id="KW-0573">Peptidoglycan synthesis</keyword>
<keyword evidence="5 10" id="KW-0067">ATP-binding</keyword>
<evidence type="ECO:0000256" key="2">
    <source>
        <dbReference type="ARBA" id="ARBA00022598"/>
    </source>
</evidence>